<dbReference type="AlphaFoldDB" id="N6Y3I5"/>
<dbReference type="eggNOG" id="COG3650">
    <property type="taxonomic scope" value="Bacteria"/>
</dbReference>
<accession>N6Y3I5</accession>
<comment type="caution">
    <text evidence="7">The sequence shown here is derived from an EMBL/GenBank/DDBJ whole genome shotgun (WGS) entry which is preliminary data.</text>
</comment>
<keyword evidence="1" id="KW-0732">Signal</keyword>
<evidence type="ECO:0000256" key="4">
    <source>
        <dbReference type="ARBA" id="ARBA00023288"/>
    </source>
</evidence>
<organism evidence="7 8">
    <name type="scientific">Thauera linaloolentis (strain DSM 12138 / JCM 21573 / CCUG 41526 / CIP 105981 / IAM 15112 / NBRC 102519 / 47Lol)</name>
    <dbReference type="NCBI Taxonomy" id="1123367"/>
    <lineage>
        <taxon>Bacteria</taxon>
        <taxon>Pseudomonadati</taxon>
        <taxon>Pseudomonadota</taxon>
        <taxon>Betaproteobacteria</taxon>
        <taxon>Rhodocyclales</taxon>
        <taxon>Zoogloeaceae</taxon>
        <taxon>Thauera</taxon>
    </lineage>
</organism>
<dbReference type="Gene3D" id="2.40.128.270">
    <property type="match status" value="1"/>
</dbReference>
<keyword evidence="2" id="KW-0472">Membrane</keyword>
<evidence type="ECO:0000259" key="6">
    <source>
        <dbReference type="Pfam" id="PF09864"/>
    </source>
</evidence>
<name>N6Y3I5_THAL4</name>
<keyword evidence="8" id="KW-1185">Reference proteome</keyword>
<dbReference type="Gene3D" id="2.40.128.200">
    <property type="match status" value="1"/>
</dbReference>
<dbReference type="PROSITE" id="PS51257">
    <property type="entry name" value="PROKAR_LIPOPROTEIN"/>
    <property type="match status" value="1"/>
</dbReference>
<evidence type="ECO:0000256" key="3">
    <source>
        <dbReference type="ARBA" id="ARBA00023139"/>
    </source>
</evidence>
<sequence>MSFARNGSACVLSAALLSGCGLFGDKAARTAEVAEPAQAVQRMENATSRVDTYRCGDLTATLRQFGDGSSLTVDGRSWALRLERAASGVKRVAVDDETTVFWSKGDSARLELAGVSQPECRLAGGEERSFRAVGNEPGWRLDVTANALVLLTDLGNTRVVAPGPLVEEVDGLRHYRAGTPDGEMSVTVAKRLCVDSMSGMPHPAEVEVNWQGETLRGCGGDPAQLLQGDAWLVVEIDGRRVADPQRVTLAFGDDGRVTGISACNRYSGRYALSGEGLHLSELAGTRMACAPALMEEEQRFHAALATVDGFGIAADGGLELQSAEKAVIRARRD</sequence>
<evidence type="ECO:0000259" key="5">
    <source>
        <dbReference type="Pfam" id="PF03724"/>
    </source>
</evidence>
<dbReference type="Proteomes" id="UP000013232">
    <property type="component" value="Unassembled WGS sequence"/>
</dbReference>
<dbReference type="SUPFAM" id="SSF141488">
    <property type="entry name" value="YdhA-like"/>
    <property type="match status" value="1"/>
</dbReference>
<dbReference type="InterPro" id="IPR038670">
    <property type="entry name" value="HslJ-like_sf"/>
</dbReference>
<dbReference type="PANTHER" id="PTHR35535">
    <property type="entry name" value="HEAT SHOCK PROTEIN HSLJ"/>
    <property type="match status" value="1"/>
</dbReference>
<feature type="domain" description="C-type lysozyme inhibitor" evidence="6">
    <location>
        <begin position="53"/>
        <end position="114"/>
    </location>
</feature>
<dbReference type="InterPro" id="IPR036328">
    <property type="entry name" value="MliC_sf"/>
</dbReference>
<gene>
    <name evidence="7" type="ORF">C666_13920</name>
</gene>
<dbReference type="InterPro" id="IPR018660">
    <property type="entry name" value="MliC"/>
</dbReference>
<feature type="domain" description="DUF306" evidence="5">
    <location>
        <begin position="224"/>
        <end position="326"/>
    </location>
</feature>
<dbReference type="eggNOG" id="COG3187">
    <property type="taxonomic scope" value="Bacteria"/>
</dbReference>
<proteinExistence type="predicted"/>
<dbReference type="InterPro" id="IPR005184">
    <property type="entry name" value="DUF306_Meta_HslJ"/>
</dbReference>
<protein>
    <submittedName>
        <fullName evidence="7">Uncharacterized protein</fullName>
    </submittedName>
</protein>
<evidence type="ECO:0000256" key="2">
    <source>
        <dbReference type="ARBA" id="ARBA00023136"/>
    </source>
</evidence>
<evidence type="ECO:0000256" key="1">
    <source>
        <dbReference type="ARBA" id="ARBA00022729"/>
    </source>
</evidence>
<keyword evidence="3" id="KW-0564">Palmitate</keyword>
<dbReference type="EMBL" id="AMXE01000060">
    <property type="protein sequence ID" value="ENO86145.1"/>
    <property type="molecule type" value="Genomic_DNA"/>
</dbReference>
<dbReference type="RefSeq" id="WP_004341049.1">
    <property type="nucleotide sequence ID" value="NZ_AMXE01000060.1"/>
</dbReference>
<dbReference type="PANTHER" id="PTHR35535:SF1">
    <property type="entry name" value="HEAT SHOCK PROTEIN HSLJ"/>
    <property type="match status" value="1"/>
</dbReference>
<dbReference type="Pfam" id="PF09864">
    <property type="entry name" value="MliC"/>
    <property type="match status" value="1"/>
</dbReference>
<evidence type="ECO:0000313" key="7">
    <source>
        <dbReference type="EMBL" id="ENO86145.1"/>
    </source>
</evidence>
<evidence type="ECO:0000313" key="8">
    <source>
        <dbReference type="Proteomes" id="UP000013232"/>
    </source>
</evidence>
<dbReference type="InterPro" id="IPR053147">
    <property type="entry name" value="Hsp_HslJ-like"/>
</dbReference>
<dbReference type="OrthoDB" id="423130at2"/>
<dbReference type="STRING" id="1123367.GCA_000621305_00390"/>
<reference evidence="7 8" key="1">
    <citation type="submission" date="2012-09" db="EMBL/GenBank/DDBJ databases">
        <title>Draft Genome Sequences of 6 Strains from Genus Thauera.</title>
        <authorList>
            <person name="Liu B."/>
            <person name="Shapleigh J.P."/>
            <person name="Frostegard A.H."/>
        </authorList>
    </citation>
    <scope>NUCLEOTIDE SEQUENCE [LARGE SCALE GENOMIC DNA]</scope>
    <source>
        <strain evidence="8">47Lol / DSM 12138</strain>
    </source>
</reference>
<dbReference type="Pfam" id="PF03724">
    <property type="entry name" value="META"/>
    <property type="match status" value="1"/>
</dbReference>
<keyword evidence="4" id="KW-0449">Lipoprotein</keyword>